<protein>
    <submittedName>
        <fullName evidence="1">Uncharacterized protein</fullName>
    </submittedName>
</protein>
<sequence>MGRIQIAPDGHVDGGLRLWRPGQPAQLLDGPPPWTCDSALGDTLRLADATSDEVEWVVGATASSVALRPGVQLRLAYRGPWDAVESMRAGYLRVTVSLRRGSPGTLVATLTPGGGAVSAHLSVGTVLSLPTTDRTLAVGSLGFELFADVGSRSLGTARLASLQLGAATTLDLKEHPAQRAVRHQVVVTLAFEPFQRSPISGYRHLFVLEARTVVAPDCNLVARVSLPPTATLVLESPLALSNSGAEWAWHWVVPLAEVPAQSTLALSILDATCDDATVATCDLALSETPAWVPLTPRGELLVVAAREAFLTTVRLTRLCNLPATTKTVELRCGGDVVLQSTQPLIAHCSSALACVACNIELSVCLDEPILNLSLLLDDEVRLSRVVCAASSATFDVALSSAIRVGFGSDTATYEPSPRHVWISLVTPDLSVVVSWDGQKHALSQEMRLELRVDDSRTAVLVLEAADTAQGYIYGEMLTDSSVATPWQGPVALVLGGSVVHEVVCSIASQPFAYDAQQDLFSDVTSPVQYVPGPGTLYLQLTSPAAVTMRIAASKWSATHVPPSSRIMAVPLHWSPSEKPSRASCLKLPTHLRLASTLQHGYCSHLNGLSRRF</sequence>
<reference evidence="1 2" key="1">
    <citation type="journal article" date="2013" name="PLoS Genet.">
        <title>Distinctive expansion of potential virulence genes in the genome of the oomycete fish pathogen Saprolegnia parasitica.</title>
        <authorList>
            <person name="Jiang R.H."/>
            <person name="de Bruijn I."/>
            <person name="Haas B.J."/>
            <person name="Belmonte R."/>
            <person name="Lobach L."/>
            <person name="Christie J."/>
            <person name="van den Ackerveken G."/>
            <person name="Bottin A."/>
            <person name="Bulone V."/>
            <person name="Diaz-Moreno S.M."/>
            <person name="Dumas B."/>
            <person name="Fan L."/>
            <person name="Gaulin E."/>
            <person name="Govers F."/>
            <person name="Grenville-Briggs L.J."/>
            <person name="Horner N.R."/>
            <person name="Levin J.Z."/>
            <person name="Mammella M."/>
            <person name="Meijer H.J."/>
            <person name="Morris P."/>
            <person name="Nusbaum C."/>
            <person name="Oome S."/>
            <person name="Phillips A.J."/>
            <person name="van Rooyen D."/>
            <person name="Rzeszutek E."/>
            <person name="Saraiva M."/>
            <person name="Secombes C.J."/>
            <person name="Seidl M.F."/>
            <person name="Snel B."/>
            <person name="Stassen J.H."/>
            <person name="Sykes S."/>
            <person name="Tripathy S."/>
            <person name="van den Berg H."/>
            <person name="Vega-Arreguin J.C."/>
            <person name="Wawra S."/>
            <person name="Young S.K."/>
            <person name="Zeng Q."/>
            <person name="Dieguez-Uribeondo J."/>
            <person name="Russ C."/>
            <person name="Tyler B.M."/>
            <person name="van West P."/>
        </authorList>
    </citation>
    <scope>NUCLEOTIDE SEQUENCE [LARGE SCALE GENOMIC DNA]</scope>
    <source>
        <strain evidence="1 2">CBS 223.65</strain>
    </source>
</reference>
<dbReference type="GeneID" id="24136915"/>
<evidence type="ECO:0000313" key="2">
    <source>
        <dbReference type="Proteomes" id="UP000030745"/>
    </source>
</evidence>
<dbReference type="VEuPathDB" id="FungiDB:SPRG_15154"/>
<dbReference type="KEGG" id="spar:SPRG_15154"/>
<dbReference type="AlphaFoldDB" id="A0A067BMW7"/>
<accession>A0A067BMW7</accession>
<organism evidence="1 2">
    <name type="scientific">Saprolegnia parasitica (strain CBS 223.65)</name>
    <dbReference type="NCBI Taxonomy" id="695850"/>
    <lineage>
        <taxon>Eukaryota</taxon>
        <taxon>Sar</taxon>
        <taxon>Stramenopiles</taxon>
        <taxon>Oomycota</taxon>
        <taxon>Saprolegniomycetes</taxon>
        <taxon>Saprolegniales</taxon>
        <taxon>Saprolegniaceae</taxon>
        <taxon>Saprolegnia</taxon>
    </lineage>
</organism>
<evidence type="ECO:0000313" key="1">
    <source>
        <dbReference type="EMBL" id="KDO19573.1"/>
    </source>
</evidence>
<dbReference type="EMBL" id="KK583344">
    <property type="protein sequence ID" value="KDO19573.1"/>
    <property type="molecule type" value="Genomic_DNA"/>
</dbReference>
<proteinExistence type="predicted"/>
<name>A0A067BMW7_SAPPC</name>
<keyword evidence="2" id="KW-1185">Reference proteome</keyword>
<dbReference type="RefSeq" id="XP_012209721.1">
    <property type="nucleotide sequence ID" value="XM_012354331.1"/>
</dbReference>
<dbReference type="Proteomes" id="UP000030745">
    <property type="component" value="Unassembled WGS sequence"/>
</dbReference>
<gene>
    <name evidence="1" type="ORF">SPRG_15154</name>
</gene>